<keyword evidence="4" id="KW-0564">Palmitate</keyword>
<dbReference type="EMBL" id="LQOM01000046">
    <property type="protein sequence ID" value="ORV08377.1"/>
    <property type="molecule type" value="Genomic_DNA"/>
</dbReference>
<evidence type="ECO:0000313" key="6">
    <source>
        <dbReference type="EMBL" id="ORV08377.1"/>
    </source>
</evidence>
<evidence type="ECO:0000256" key="3">
    <source>
        <dbReference type="ARBA" id="ARBA00023136"/>
    </source>
</evidence>
<keyword evidence="3" id="KW-0472">Membrane</keyword>
<protein>
    <recommendedName>
        <fullName evidence="8">Lipoprotein LpqH</fullName>
    </recommendedName>
</protein>
<dbReference type="GO" id="GO:0016020">
    <property type="term" value="C:membrane"/>
    <property type="evidence" value="ECO:0007669"/>
    <property type="project" value="InterPro"/>
</dbReference>
<sequence>MSTGRHNYKGARVKRSVTIAAAATAIVVTGLTGCSGGGGQKVSTKGHAKVVVDGQDQNAKGQVTCQKAAGELQIGIGQPGSSGAVAVQATDANPPVVHQIALGTVNGVNLAYQQGSPGASAQASKDGDGYKFTGTATGVDPSNPMAGMVSKPFEVDVTCP</sequence>
<dbReference type="Pfam" id="PF05481">
    <property type="entry name" value="Myco_19_kDa"/>
    <property type="match status" value="1"/>
</dbReference>
<proteinExistence type="predicted"/>
<dbReference type="Proteomes" id="UP000193907">
    <property type="component" value="Unassembled WGS sequence"/>
</dbReference>
<evidence type="ECO:0000313" key="7">
    <source>
        <dbReference type="Proteomes" id="UP000193907"/>
    </source>
</evidence>
<dbReference type="STRING" id="28045.AWB95_19955"/>
<dbReference type="AlphaFoldDB" id="A0A1X1RKR8"/>
<comment type="caution">
    <text evidence="6">The sequence shown here is derived from an EMBL/GenBank/DDBJ whole genome shotgun (WGS) entry which is preliminary data.</text>
</comment>
<accession>A0A1X1RKR8</accession>
<dbReference type="PROSITE" id="PS51257">
    <property type="entry name" value="PROKAR_LIPOPROTEIN"/>
    <property type="match status" value="1"/>
</dbReference>
<evidence type="ECO:0000256" key="5">
    <source>
        <dbReference type="ARBA" id="ARBA00023288"/>
    </source>
</evidence>
<evidence type="ECO:0000256" key="1">
    <source>
        <dbReference type="ARBA" id="ARBA00022475"/>
    </source>
</evidence>
<keyword evidence="1" id="KW-1003">Cell membrane</keyword>
<gene>
    <name evidence="6" type="ORF">AWB95_19955</name>
</gene>
<keyword evidence="5" id="KW-0449">Lipoprotein</keyword>
<evidence type="ECO:0000256" key="4">
    <source>
        <dbReference type="ARBA" id="ARBA00023139"/>
    </source>
</evidence>
<keyword evidence="7" id="KW-1185">Reference proteome</keyword>
<keyword evidence="2" id="KW-0732">Signal</keyword>
<evidence type="ECO:0008006" key="8">
    <source>
        <dbReference type="Google" id="ProtNLM"/>
    </source>
</evidence>
<evidence type="ECO:0000256" key="2">
    <source>
        <dbReference type="ARBA" id="ARBA00022729"/>
    </source>
</evidence>
<organism evidence="6 7">
    <name type="scientific">Mycobacterium celatum</name>
    <dbReference type="NCBI Taxonomy" id="28045"/>
    <lineage>
        <taxon>Bacteria</taxon>
        <taxon>Bacillati</taxon>
        <taxon>Actinomycetota</taxon>
        <taxon>Actinomycetes</taxon>
        <taxon>Mycobacteriales</taxon>
        <taxon>Mycobacteriaceae</taxon>
        <taxon>Mycobacterium</taxon>
    </lineage>
</organism>
<reference evidence="6 7" key="1">
    <citation type="submission" date="2016-01" db="EMBL/GenBank/DDBJ databases">
        <title>The new phylogeny of the genus Mycobacterium.</title>
        <authorList>
            <person name="Tarcisio F."/>
            <person name="Conor M."/>
            <person name="Antonella G."/>
            <person name="Elisabetta G."/>
            <person name="Giulia F.S."/>
            <person name="Sara T."/>
            <person name="Anna F."/>
            <person name="Clotilde B."/>
            <person name="Roberto B."/>
            <person name="Veronica D.S."/>
            <person name="Fabio R."/>
            <person name="Monica P."/>
            <person name="Olivier J."/>
            <person name="Enrico T."/>
            <person name="Nicola S."/>
        </authorList>
    </citation>
    <scope>NUCLEOTIDE SEQUENCE [LARGE SCALE GENOMIC DNA]</scope>
    <source>
        <strain evidence="6 7">DSM 44243</strain>
    </source>
</reference>
<dbReference type="InterPro" id="IPR008691">
    <property type="entry name" value="LpqH"/>
</dbReference>
<name>A0A1X1RKR8_MYCCE</name>